<protein>
    <recommendedName>
        <fullName evidence="3">PiggyBac transposable element-derived protein domain-containing protein</fullName>
    </recommendedName>
</protein>
<sequence>MKAFIHLHILLGIKQLPAKRRSTTWCSSSIKCNFVEDLLDLEDSMYSWETKRANRKDFSMELAANNPNVKHLRRGEALFHQKNVVATAWKDKKQFILRAPKAIYLEMGHIPIVKSYHNSTREVDLHDQLCGHYAISNKYRKWWHYLFWFCLDVELKKAINHPSRTHLAFHIELTQNLIGEFSNRRRTTRPGQSEDGHWPIALSKGQCKHCLKHRKTEWAASAAASAFVWCAFQTTLQTRHIYACGTICTNRKDYPSDLK</sequence>
<comment type="caution">
    <text evidence="1">The sequence shown here is derived from an EMBL/GenBank/DDBJ whole genome shotgun (WGS) entry which is preliminary data.</text>
</comment>
<dbReference type="STRING" id="46731.A0A3M6U608"/>
<dbReference type="AlphaFoldDB" id="A0A3M6U608"/>
<evidence type="ECO:0000313" key="2">
    <source>
        <dbReference type="Proteomes" id="UP000275408"/>
    </source>
</evidence>
<accession>A0A3M6U608</accession>
<keyword evidence="2" id="KW-1185">Reference proteome</keyword>
<organism evidence="1 2">
    <name type="scientific">Pocillopora damicornis</name>
    <name type="common">Cauliflower coral</name>
    <name type="synonym">Millepora damicornis</name>
    <dbReference type="NCBI Taxonomy" id="46731"/>
    <lineage>
        <taxon>Eukaryota</taxon>
        <taxon>Metazoa</taxon>
        <taxon>Cnidaria</taxon>
        <taxon>Anthozoa</taxon>
        <taxon>Hexacorallia</taxon>
        <taxon>Scleractinia</taxon>
        <taxon>Astrocoeniina</taxon>
        <taxon>Pocilloporidae</taxon>
        <taxon>Pocillopora</taxon>
    </lineage>
</organism>
<evidence type="ECO:0000313" key="1">
    <source>
        <dbReference type="EMBL" id="RMX49026.1"/>
    </source>
</evidence>
<dbReference type="PANTHER" id="PTHR46599:SF3">
    <property type="entry name" value="PIGGYBAC TRANSPOSABLE ELEMENT-DERIVED PROTEIN 4"/>
    <property type="match status" value="1"/>
</dbReference>
<evidence type="ECO:0008006" key="3">
    <source>
        <dbReference type="Google" id="ProtNLM"/>
    </source>
</evidence>
<name>A0A3M6U608_POCDA</name>
<gene>
    <name evidence="1" type="ORF">pdam_00018111</name>
</gene>
<proteinExistence type="predicted"/>
<dbReference type="PANTHER" id="PTHR46599">
    <property type="entry name" value="PIGGYBAC TRANSPOSABLE ELEMENT-DERIVED PROTEIN 4"/>
    <property type="match status" value="1"/>
</dbReference>
<reference evidence="1 2" key="1">
    <citation type="journal article" date="2018" name="Sci. Rep.">
        <title>Comparative analysis of the Pocillopora damicornis genome highlights role of immune system in coral evolution.</title>
        <authorList>
            <person name="Cunning R."/>
            <person name="Bay R.A."/>
            <person name="Gillette P."/>
            <person name="Baker A.C."/>
            <person name="Traylor-Knowles N."/>
        </authorList>
    </citation>
    <scope>NUCLEOTIDE SEQUENCE [LARGE SCALE GENOMIC DNA]</scope>
    <source>
        <strain evidence="1">RSMAS</strain>
        <tissue evidence="1">Whole animal</tissue>
    </source>
</reference>
<dbReference type="Proteomes" id="UP000275408">
    <property type="component" value="Unassembled WGS sequence"/>
</dbReference>
<dbReference type="OrthoDB" id="5986244at2759"/>
<dbReference type="EMBL" id="RCHS01002189">
    <property type="protein sequence ID" value="RMX49026.1"/>
    <property type="molecule type" value="Genomic_DNA"/>
</dbReference>